<dbReference type="AlphaFoldDB" id="A0A1I2ALM1"/>
<reference evidence="2 3" key="1">
    <citation type="submission" date="2016-10" db="EMBL/GenBank/DDBJ databases">
        <authorList>
            <person name="de Groot N.N."/>
        </authorList>
    </citation>
    <scope>NUCLEOTIDE SEQUENCE [LARGE SCALE GENOMIC DNA]</scope>
    <source>
        <strain evidence="2 3">DSM 9236</strain>
    </source>
</reference>
<dbReference type="GO" id="GO:0016787">
    <property type="term" value="F:hydrolase activity"/>
    <property type="evidence" value="ECO:0007669"/>
    <property type="project" value="InterPro"/>
</dbReference>
<dbReference type="SMART" id="SM01001">
    <property type="entry name" value="AIRC"/>
    <property type="match status" value="1"/>
</dbReference>
<dbReference type="InterPro" id="IPR039476">
    <property type="entry name" value="P2CMN_synthase_LarB"/>
</dbReference>
<organism evidence="2 3">
    <name type="scientific">Succiniclasticum ruminis DSM 9236</name>
    <dbReference type="NCBI Taxonomy" id="1123323"/>
    <lineage>
        <taxon>Bacteria</taxon>
        <taxon>Bacillati</taxon>
        <taxon>Bacillota</taxon>
        <taxon>Negativicutes</taxon>
        <taxon>Acidaminococcales</taxon>
        <taxon>Acidaminococcaceae</taxon>
        <taxon>Succiniclasticum</taxon>
    </lineage>
</organism>
<dbReference type="EMBL" id="FONL01000006">
    <property type="protein sequence ID" value="SFE44925.1"/>
    <property type="molecule type" value="Genomic_DNA"/>
</dbReference>
<name>A0A1I2ALM1_9FIRM</name>
<dbReference type="STRING" id="1123323.SAMN05216245_10679"/>
<accession>A0A1I2ALM1</accession>
<evidence type="ECO:0000313" key="3">
    <source>
        <dbReference type="Proteomes" id="UP000198896"/>
    </source>
</evidence>
<proteinExistence type="predicted"/>
<evidence type="ECO:0000313" key="2">
    <source>
        <dbReference type="EMBL" id="SFE44925.1"/>
    </source>
</evidence>
<sequence>MSYETDIKEALAAYKAGTLSDEEVIARFHQLNMTDLGFAKLDHDRSLRRGFPEVVYCEGKTIQQAAAILTVLASRHKNVLGTRASRELYEAVKPNLPDAVYYERARLIVLEKEPLHKDPDRKIAVITAGTSDVPVAEEAAVTAEIMGNEVIRIYDVGVAGIHRLLGKVEEIRSANVIVVIAGMEGALASVVGGLVDKPVIAVPTSVGYGANFNGLSALLGMLNSCSAGVAVVNIDNGFGAGRMASIINHLR</sequence>
<dbReference type="OrthoDB" id="9782511at2"/>
<protein>
    <recommendedName>
        <fullName evidence="1">PurE domain-containing protein</fullName>
    </recommendedName>
</protein>
<keyword evidence="3" id="KW-1185">Reference proteome</keyword>
<feature type="domain" description="PurE" evidence="1">
    <location>
        <begin position="121"/>
        <end position="249"/>
    </location>
</feature>
<dbReference type="InterPro" id="IPR000031">
    <property type="entry name" value="PurE_dom"/>
</dbReference>
<gene>
    <name evidence="2" type="ORF">SAMN05216245_10679</name>
</gene>
<dbReference type="SUPFAM" id="SSF52255">
    <property type="entry name" value="N5-CAIR mutase (phosphoribosylaminoimidazole carboxylase, PurE)"/>
    <property type="match status" value="1"/>
</dbReference>
<dbReference type="Proteomes" id="UP000198896">
    <property type="component" value="Unassembled WGS sequence"/>
</dbReference>
<dbReference type="GO" id="GO:0006189">
    <property type="term" value="P:'de novo' IMP biosynthetic process"/>
    <property type="evidence" value="ECO:0007669"/>
    <property type="project" value="InterPro"/>
</dbReference>
<evidence type="ECO:0000259" key="1">
    <source>
        <dbReference type="SMART" id="SM01001"/>
    </source>
</evidence>
<dbReference type="PANTHER" id="PTHR43064">
    <property type="entry name" value="PHOSPHORIBOSYLAMINOIMIDAZOLE CARBOXYLASE-RELATED"/>
    <property type="match status" value="1"/>
</dbReference>
<dbReference type="PANTHER" id="PTHR43064:SF1">
    <property type="entry name" value="SLL1489 PROTEIN"/>
    <property type="match status" value="1"/>
</dbReference>
<dbReference type="NCBIfam" id="NF033503">
    <property type="entry name" value="LarB"/>
    <property type="match status" value="1"/>
</dbReference>
<dbReference type="RefSeq" id="WP_093913367.1">
    <property type="nucleotide sequence ID" value="NZ_FONL01000006.1"/>
</dbReference>
<dbReference type="Pfam" id="PF00731">
    <property type="entry name" value="AIRC"/>
    <property type="match status" value="1"/>
</dbReference>
<dbReference type="Gene3D" id="3.40.50.1970">
    <property type="match status" value="1"/>
</dbReference>